<name>A0ABW6NGI3_9NOCA</name>
<dbReference type="Gene3D" id="3.30.565.10">
    <property type="entry name" value="Histidine kinase-like ATPase, C-terminal domain"/>
    <property type="match status" value="1"/>
</dbReference>
<reference evidence="1 2" key="1">
    <citation type="submission" date="2024-10" db="EMBL/GenBank/DDBJ databases">
        <title>The Natural Products Discovery Center: Release of the First 8490 Sequenced Strains for Exploring Actinobacteria Biosynthetic Diversity.</title>
        <authorList>
            <person name="Kalkreuter E."/>
            <person name="Kautsar S.A."/>
            <person name="Yang D."/>
            <person name="Bader C.D."/>
            <person name="Teijaro C.N."/>
            <person name="Fluegel L."/>
            <person name="Davis C.M."/>
            <person name="Simpson J.R."/>
            <person name="Lauterbach L."/>
            <person name="Steele A.D."/>
            <person name="Gui C."/>
            <person name="Meng S."/>
            <person name="Li G."/>
            <person name="Viehrig K."/>
            <person name="Ye F."/>
            <person name="Su P."/>
            <person name="Kiefer A.F."/>
            <person name="Nichols A."/>
            <person name="Cepeda A.J."/>
            <person name="Yan W."/>
            <person name="Fan B."/>
            <person name="Jiang Y."/>
            <person name="Adhikari A."/>
            <person name="Zheng C.-J."/>
            <person name="Schuster L."/>
            <person name="Cowan T.M."/>
            <person name="Smanski M.J."/>
            <person name="Chevrette M.G."/>
            <person name="De Carvalho L.P.S."/>
            <person name="Shen B."/>
        </authorList>
    </citation>
    <scope>NUCLEOTIDE SEQUENCE [LARGE SCALE GENOMIC DNA]</scope>
    <source>
        <strain evidence="1 2">NPDC004550</strain>
    </source>
</reference>
<gene>
    <name evidence="1" type="ORF">ACFYTH_12960</name>
</gene>
<proteinExistence type="predicted"/>
<accession>A0ABW6NGI3</accession>
<evidence type="ECO:0000313" key="1">
    <source>
        <dbReference type="EMBL" id="MFF0454269.1"/>
    </source>
</evidence>
<protein>
    <submittedName>
        <fullName evidence="1">Uncharacterized protein</fullName>
    </submittedName>
</protein>
<dbReference type="Proteomes" id="UP001601521">
    <property type="component" value="Unassembled WGS sequence"/>
</dbReference>
<comment type="caution">
    <text evidence="1">The sequence shown here is derived from an EMBL/GenBank/DDBJ whole genome shotgun (WGS) entry which is preliminary data.</text>
</comment>
<keyword evidence="2" id="KW-1185">Reference proteome</keyword>
<dbReference type="InterPro" id="IPR036890">
    <property type="entry name" value="HATPase_C_sf"/>
</dbReference>
<organism evidence="1 2">
    <name type="scientific">Nocardia africana</name>
    <dbReference type="NCBI Taxonomy" id="134964"/>
    <lineage>
        <taxon>Bacteria</taxon>
        <taxon>Bacillati</taxon>
        <taxon>Actinomycetota</taxon>
        <taxon>Actinomycetes</taxon>
        <taxon>Mycobacteriales</taxon>
        <taxon>Nocardiaceae</taxon>
        <taxon>Nocardia</taxon>
    </lineage>
</organism>
<evidence type="ECO:0000313" key="2">
    <source>
        <dbReference type="Proteomes" id="UP001601521"/>
    </source>
</evidence>
<sequence length="221" mass="22722">MAPIPTGRNDNDPAAHVAVRNALSQAFELVDAMLRSDYADPECPGVESLSAEFLSAEFPSAEAVSGTPHRTHGGRGGGLAPFPRGAGLLQRVERAVQRRIGHTQLRSIVAVTGSVDQVPETVADHVEAVVDDTVAAVVAHAGAAAVVVTVTVADVLTVTIDTLDTTGTTTAGALPAATVATVHARAREVGGCCRVFPGGRVSWTAPLPPHGKDTSVHSIMF</sequence>
<dbReference type="RefSeq" id="WP_387251098.1">
    <property type="nucleotide sequence ID" value="NZ_JBIALX010000004.1"/>
</dbReference>
<dbReference type="EMBL" id="JBIALX010000004">
    <property type="protein sequence ID" value="MFF0454269.1"/>
    <property type="molecule type" value="Genomic_DNA"/>
</dbReference>